<dbReference type="PANTHER" id="PTHR21421:SF29">
    <property type="entry name" value="GUSTATORY RECEPTOR 5A FOR TREHALOSE-RELATED"/>
    <property type="match status" value="1"/>
</dbReference>
<reference evidence="7" key="1">
    <citation type="submission" date="2020-08" db="EMBL/GenBank/DDBJ databases">
        <title>Multicomponent nature underlies the extraordinary mechanical properties of spider dragline silk.</title>
        <authorList>
            <person name="Kono N."/>
            <person name="Nakamura H."/>
            <person name="Mori M."/>
            <person name="Yoshida Y."/>
            <person name="Ohtoshi R."/>
            <person name="Malay A.D."/>
            <person name="Moran D.A.P."/>
            <person name="Tomita M."/>
            <person name="Numata K."/>
            <person name="Arakawa K."/>
        </authorList>
    </citation>
    <scope>NUCLEOTIDE SEQUENCE</scope>
</reference>
<evidence type="ECO:0000256" key="1">
    <source>
        <dbReference type="ARBA" id="ARBA00004141"/>
    </source>
</evidence>
<dbReference type="PANTHER" id="PTHR21421">
    <property type="entry name" value="GUSTATORY RECEPTOR"/>
    <property type="match status" value="1"/>
</dbReference>
<keyword evidence="3 6" id="KW-1133">Transmembrane helix</keyword>
<evidence type="ECO:0000313" key="8">
    <source>
        <dbReference type="Proteomes" id="UP000887013"/>
    </source>
</evidence>
<dbReference type="OrthoDB" id="6424783at2759"/>
<evidence type="ECO:0000256" key="2">
    <source>
        <dbReference type="ARBA" id="ARBA00022692"/>
    </source>
</evidence>
<dbReference type="GO" id="GO:0051606">
    <property type="term" value="P:detection of stimulus"/>
    <property type="evidence" value="ECO:0007669"/>
    <property type="project" value="UniProtKB-ARBA"/>
</dbReference>
<feature type="transmembrane region" description="Helical" evidence="6">
    <location>
        <begin position="393"/>
        <end position="412"/>
    </location>
</feature>
<evidence type="ECO:0000256" key="4">
    <source>
        <dbReference type="ARBA" id="ARBA00023136"/>
    </source>
</evidence>
<feature type="transmembrane region" description="Helical" evidence="6">
    <location>
        <begin position="155"/>
        <end position="175"/>
    </location>
</feature>
<name>A0A8X6UAX1_NEPPI</name>
<feature type="transmembrane region" description="Helical" evidence="6">
    <location>
        <begin position="279"/>
        <end position="301"/>
    </location>
</feature>
<accession>A0A8X6UAX1</accession>
<feature type="transmembrane region" description="Helical" evidence="6">
    <location>
        <begin position="68"/>
        <end position="93"/>
    </location>
</feature>
<proteinExistence type="predicted"/>
<dbReference type="Proteomes" id="UP000887013">
    <property type="component" value="Unassembled WGS sequence"/>
</dbReference>
<dbReference type="GO" id="GO:0016020">
    <property type="term" value="C:membrane"/>
    <property type="evidence" value="ECO:0007669"/>
    <property type="project" value="UniProtKB-SubCell"/>
</dbReference>
<evidence type="ECO:0000313" key="7">
    <source>
        <dbReference type="EMBL" id="GFT99279.1"/>
    </source>
</evidence>
<comment type="subcellular location">
    <subcellularLocation>
        <location evidence="1">Membrane</location>
        <topology evidence="1">Multi-pass membrane protein</topology>
    </subcellularLocation>
</comment>
<sequence>MKSKTVLPMYNKLIPHSLGAERIKSLNRDEKSTFLKAVRPILLSLMIVGVQTTVYIKPSSLKEKISSLRWWNIIILIYFHLFSLKTFVALILTNGGMGFWMQLTTFLRSSVATISADIYVLKRNKLHCLIQKMNLVFHRFSPEERKCFKSRILRGTFILWVFMAINFVFLVMNVYNMGMEKFLSVHFFSVRISFVSPVTQYAVGCVLLLIRQAIMAGTLAFMIMFYVVLCDVIKCSFRSFNLDMIYTFHDNSPLDEGDVKRLQKYYVYIIDLISRTDDVFSPIVFFWSSAFIMSVCIDITFDISLYNRMDTMSFLASVQKLLLLFLAYISIGLSASLAIEEGRTCLPAFYKVTASFDVTQSCSLTQAMQFFALRLGTTYFSLTGWKFFDLTRGYMITVFGILGSYIIIVFQLNPEAMTAIIKG</sequence>
<evidence type="ECO:0000256" key="3">
    <source>
        <dbReference type="ARBA" id="ARBA00022989"/>
    </source>
</evidence>
<feature type="transmembrane region" description="Helical" evidence="6">
    <location>
        <begin position="219"/>
        <end position="240"/>
    </location>
</feature>
<dbReference type="GO" id="GO:0007606">
    <property type="term" value="P:sensory perception of chemical stimulus"/>
    <property type="evidence" value="ECO:0007669"/>
    <property type="project" value="TreeGrafter"/>
</dbReference>
<protein>
    <recommendedName>
        <fullName evidence="9">Gustatory receptor</fullName>
    </recommendedName>
</protein>
<gene>
    <name evidence="7" type="primary">AVEN_5302_1</name>
    <name evidence="7" type="ORF">NPIL_229531</name>
</gene>
<keyword evidence="4 6" id="KW-0472">Membrane</keyword>
<comment type="caution">
    <text evidence="7">The sequence shown here is derived from an EMBL/GenBank/DDBJ whole genome shotgun (WGS) entry which is preliminary data.</text>
</comment>
<evidence type="ECO:0008006" key="9">
    <source>
        <dbReference type="Google" id="ProtNLM"/>
    </source>
</evidence>
<keyword evidence="8" id="KW-1185">Reference proteome</keyword>
<evidence type="ECO:0000256" key="6">
    <source>
        <dbReference type="SAM" id="Phobius"/>
    </source>
</evidence>
<dbReference type="GO" id="GO:0038023">
    <property type="term" value="F:signaling receptor activity"/>
    <property type="evidence" value="ECO:0007669"/>
    <property type="project" value="UniProtKB-ARBA"/>
</dbReference>
<organism evidence="7 8">
    <name type="scientific">Nephila pilipes</name>
    <name type="common">Giant wood spider</name>
    <name type="synonym">Nephila maculata</name>
    <dbReference type="NCBI Taxonomy" id="299642"/>
    <lineage>
        <taxon>Eukaryota</taxon>
        <taxon>Metazoa</taxon>
        <taxon>Ecdysozoa</taxon>
        <taxon>Arthropoda</taxon>
        <taxon>Chelicerata</taxon>
        <taxon>Arachnida</taxon>
        <taxon>Araneae</taxon>
        <taxon>Araneomorphae</taxon>
        <taxon>Entelegynae</taxon>
        <taxon>Araneoidea</taxon>
        <taxon>Nephilidae</taxon>
        <taxon>Nephila</taxon>
    </lineage>
</organism>
<dbReference type="EMBL" id="BMAW01026881">
    <property type="protein sequence ID" value="GFT99279.1"/>
    <property type="molecule type" value="Genomic_DNA"/>
</dbReference>
<keyword evidence="5" id="KW-0675">Receptor</keyword>
<feature type="transmembrane region" description="Helical" evidence="6">
    <location>
        <begin position="321"/>
        <end position="339"/>
    </location>
</feature>
<dbReference type="AlphaFoldDB" id="A0A8X6UAX1"/>
<feature type="transmembrane region" description="Helical" evidence="6">
    <location>
        <begin position="37"/>
        <end position="56"/>
    </location>
</feature>
<evidence type="ECO:0000256" key="5">
    <source>
        <dbReference type="ARBA" id="ARBA00023170"/>
    </source>
</evidence>
<keyword evidence="2 6" id="KW-0812">Transmembrane</keyword>